<dbReference type="EMBL" id="JADBEB010000001">
    <property type="protein sequence ID" value="MBE1485863.1"/>
    <property type="molecule type" value="Genomic_DNA"/>
</dbReference>
<accession>A0A927QXU8</accession>
<dbReference type="Proteomes" id="UP000649753">
    <property type="component" value="Unassembled WGS sequence"/>
</dbReference>
<dbReference type="InterPro" id="IPR016181">
    <property type="entry name" value="Acyl_CoA_acyltransferase"/>
</dbReference>
<dbReference type="PROSITE" id="PS51186">
    <property type="entry name" value="GNAT"/>
    <property type="match status" value="1"/>
</dbReference>
<dbReference type="SUPFAM" id="SSF55729">
    <property type="entry name" value="Acyl-CoA N-acyltransferases (Nat)"/>
    <property type="match status" value="1"/>
</dbReference>
<dbReference type="RefSeq" id="WP_318783069.1">
    <property type="nucleotide sequence ID" value="NZ_JADBEB010000001.1"/>
</dbReference>
<sequence>MTVDHTTLTGVAAAPLIPALVNLYATVYAEPPYEEGPEQVAVFAEKLPEETTRPGFSVVAAHRDRDLVGGAYGWTMPAGEWWSRADAGPDPEVLAVAKFAVMEWIVHPGHRQQGIGAQMMRRLLASRPEAWATLASDPRSLARRLYERAGWRKVGASRLPWGPAMDLLVLPLPAIRGRRPGTD</sequence>
<proteinExistence type="predicted"/>
<dbReference type="Pfam" id="PF13508">
    <property type="entry name" value="Acetyltransf_7"/>
    <property type="match status" value="1"/>
</dbReference>
<organism evidence="2 3">
    <name type="scientific">Plantactinospora soyae</name>
    <dbReference type="NCBI Taxonomy" id="1544732"/>
    <lineage>
        <taxon>Bacteria</taxon>
        <taxon>Bacillati</taxon>
        <taxon>Actinomycetota</taxon>
        <taxon>Actinomycetes</taxon>
        <taxon>Micromonosporales</taxon>
        <taxon>Micromonosporaceae</taxon>
        <taxon>Plantactinospora</taxon>
    </lineage>
</organism>
<protein>
    <submittedName>
        <fullName evidence="2">GNAT superfamily N-acetyltransferase</fullName>
    </submittedName>
</protein>
<evidence type="ECO:0000259" key="1">
    <source>
        <dbReference type="PROSITE" id="PS51186"/>
    </source>
</evidence>
<evidence type="ECO:0000313" key="2">
    <source>
        <dbReference type="EMBL" id="MBE1485863.1"/>
    </source>
</evidence>
<keyword evidence="3" id="KW-1185">Reference proteome</keyword>
<feature type="domain" description="N-acetyltransferase" evidence="1">
    <location>
        <begin position="11"/>
        <end position="173"/>
    </location>
</feature>
<dbReference type="AlphaFoldDB" id="A0A927QXU8"/>
<dbReference type="GO" id="GO:0016747">
    <property type="term" value="F:acyltransferase activity, transferring groups other than amino-acyl groups"/>
    <property type="evidence" value="ECO:0007669"/>
    <property type="project" value="InterPro"/>
</dbReference>
<comment type="caution">
    <text evidence="2">The sequence shown here is derived from an EMBL/GenBank/DDBJ whole genome shotgun (WGS) entry which is preliminary data.</text>
</comment>
<dbReference type="InterPro" id="IPR000182">
    <property type="entry name" value="GNAT_dom"/>
</dbReference>
<reference evidence="2" key="1">
    <citation type="submission" date="2020-10" db="EMBL/GenBank/DDBJ databases">
        <title>Sequencing the genomes of 1000 actinobacteria strains.</title>
        <authorList>
            <person name="Klenk H.-P."/>
        </authorList>
    </citation>
    <scope>NUCLEOTIDE SEQUENCE</scope>
    <source>
        <strain evidence="2">DSM 46832</strain>
    </source>
</reference>
<evidence type="ECO:0000313" key="3">
    <source>
        <dbReference type="Proteomes" id="UP000649753"/>
    </source>
</evidence>
<name>A0A927QXU8_9ACTN</name>
<dbReference type="Gene3D" id="3.40.630.30">
    <property type="match status" value="1"/>
</dbReference>
<gene>
    <name evidence="2" type="ORF">H4W31_001501</name>
</gene>